<gene>
    <name evidence="1" type="ORF">AYI68_g6132</name>
</gene>
<dbReference type="AlphaFoldDB" id="A0A1R0GSA7"/>
<evidence type="ECO:0000313" key="1">
    <source>
        <dbReference type="EMBL" id="OLY79787.1"/>
    </source>
</evidence>
<reference evidence="1 2" key="1">
    <citation type="journal article" date="2016" name="Mol. Biol. Evol.">
        <title>Genome-Wide Survey of Gut Fungi (Harpellales) Reveals the First Horizontally Transferred Ubiquitin Gene from a Mosquito Host.</title>
        <authorList>
            <person name="Wang Y."/>
            <person name="White M.M."/>
            <person name="Kvist S."/>
            <person name="Moncalvo J.M."/>
        </authorList>
    </citation>
    <scope>NUCLEOTIDE SEQUENCE [LARGE SCALE GENOMIC DNA]</scope>
    <source>
        <strain evidence="1 2">ALG-7-W6</strain>
    </source>
</reference>
<dbReference type="Proteomes" id="UP000187455">
    <property type="component" value="Unassembled WGS sequence"/>
</dbReference>
<keyword evidence="2" id="KW-1185">Reference proteome</keyword>
<comment type="caution">
    <text evidence="1">The sequence shown here is derived from an EMBL/GenBank/DDBJ whole genome shotgun (WGS) entry which is preliminary data.</text>
</comment>
<proteinExistence type="predicted"/>
<protein>
    <submittedName>
        <fullName evidence="1">Uncharacterized protein</fullName>
    </submittedName>
</protein>
<name>A0A1R0GSA7_9FUNG</name>
<accession>A0A1R0GSA7</accession>
<organism evidence="1 2">
    <name type="scientific">Smittium mucronatum</name>
    <dbReference type="NCBI Taxonomy" id="133383"/>
    <lineage>
        <taxon>Eukaryota</taxon>
        <taxon>Fungi</taxon>
        <taxon>Fungi incertae sedis</taxon>
        <taxon>Zoopagomycota</taxon>
        <taxon>Kickxellomycotina</taxon>
        <taxon>Harpellomycetes</taxon>
        <taxon>Harpellales</taxon>
        <taxon>Legeriomycetaceae</taxon>
        <taxon>Smittium</taxon>
    </lineage>
</organism>
<sequence>MGDYSDQKSEGGEIKECLLFAPLGKPRSGSTAEENYLFSLSPLQLLSKKKLRFCSRSSKKNIAPASVQFRFDSLV</sequence>
<dbReference type="EMBL" id="LSSL01004097">
    <property type="protein sequence ID" value="OLY79787.1"/>
    <property type="molecule type" value="Genomic_DNA"/>
</dbReference>
<evidence type="ECO:0000313" key="2">
    <source>
        <dbReference type="Proteomes" id="UP000187455"/>
    </source>
</evidence>